<dbReference type="AlphaFoldDB" id="F4S096"/>
<feature type="signal peptide" evidence="1">
    <location>
        <begin position="1"/>
        <end position="28"/>
    </location>
</feature>
<protein>
    <submittedName>
        <fullName evidence="2">Secreted protein</fullName>
    </submittedName>
</protein>
<dbReference type="Proteomes" id="UP000001072">
    <property type="component" value="Unassembled WGS sequence"/>
</dbReference>
<feature type="chain" id="PRO_5003315732" evidence="1">
    <location>
        <begin position="29"/>
        <end position="133"/>
    </location>
</feature>
<keyword evidence="1" id="KW-0732">Signal</keyword>
<dbReference type="VEuPathDB" id="FungiDB:MELLADRAFT_123328"/>
<evidence type="ECO:0000256" key="1">
    <source>
        <dbReference type="SAM" id="SignalP"/>
    </source>
</evidence>
<sequence>MLSFQSPHKFIVMFISICIIQSFTFTEALKATCTLMYAPVAGNGDAVCHETIDRIWFCPIKQCSKDYRQYAAMSGCIHVSFPGASNQQCTGYRNRADGKYDCWNNGNQQYACPKPSDMPFITCSQCRSANQRK</sequence>
<dbReference type="GeneID" id="18926338"/>
<dbReference type="HOGENOM" id="CLU_150810_1_0_1"/>
<evidence type="ECO:0000313" key="3">
    <source>
        <dbReference type="Proteomes" id="UP000001072"/>
    </source>
</evidence>
<accession>F4S096</accession>
<dbReference type="InParanoid" id="F4S096"/>
<gene>
    <name evidence="2" type="ORF">MELLADRAFT_123328</name>
</gene>
<name>F4S096_MELLP</name>
<keyword evidence="3" id="KW-1185">Reference proteome</keyword>
<evidence type="ECO:0000313" key="2">
    <source>
        <dbReference type="EMBL" id="EGG01923.1"/>
    </source>
</evidence>
<dbReference type="KEGG" id="mlr:MELLADRAFT_123328"/>
<dbReference type="EMBL" id="GL883134">
    <property type="protein sequence ID" value="EGG01923.1"/>
    <property type="molecule type" value="Genomic_DNA"/>
</dbReference>
<organism evidence="3">
    <name type="scientific">Melampsora larici-populina (strain 98AG31 / pathotype 3-4-7)</name>
    <name type="common">Poplar leaf rust fungus</name>
    <dbReference type="NCBI Taxonomy" id="747676"/>
    <lineage>
        <taxon>Eukaryota</taxon>
        <taxon>Fungi</taxon>
        <taxon>Dikarya</taxon>
        <taxon>Basidiomycota</taxon>
        <taxon>Pucciniomycotina</taxon>
        <taxon>Pucciniomycetes</taxon>
        <taxon>Pucciniales</taxon>
        <taxon>Melampsoraceae</taxon>
        <taxon>Melampsora</taxon>
    </lineage>
</organism>
<reference evidence="3" key="1">
    <citation type="journal article" date="2011" name="Proc. Natl. Acad. Sci. U.S.A.">
        <title>Obligate biotrophy features unraveled by the genomic analysis of rust fungi.</title>
        <authorList>
            <person name="Duplessis S."/>
            <person name="Cuomo C.A."/>
            <person name="Lin Y.-C."/>
            <person name="Aerts A."/>
            <person name="Tisserant E."/>
            <person name="Veneault-Fourrey C."/>
            <person name="Joly D.L."/>
            <person name="Hacquard S."/>
            <person name="Amselem J."/>
            <person name="Cantarel B.L."/>
            <person name="Chiu R."/>
            <person name="Coutinho P.M."/>
            <person name="Feau N."/>
            <person name="Field M."/>
            <person name="Frey P."/>
            <person name="Gelhaye E."/>
            <person name="Goldberg J."/>
            <person name="Grabherr M.G."/>
            <person name="Kodira C.D."/>
            <person name="Kohler A."/>
            <person name="Kuees U."/>
            <person name="Lindquist E.A."/>
            <person name="Lucas S.M."/>
            <person name="Mago R."/>
            <person name="Mauceli E."/>
            <person name="Morin E."/>
            <person name="Murat C."/>
            <person name="Pangilinan J.L."/>
            <person name="Park R."/>
            <person name="Pearson M."/>
            <person name="Quesneville H."/>
            <person name="Rouhier N."/>
            <person name="Sakthikumar S."/>
            <person name="Salamov A.A."/>
            <person name="Schmutz J."/>
            <person name="Selles B."/>
            <person name="Shapiro H."/>
            <person name="Tanguay P."/>
            <person name="Tuskan G.A."/>
            <person name="Henrissat B."/>
            <person name="Van de Peer Y."/>
            <person name="Rouze P."/>
            <person name="Ellis J.G."/>
            <person name="Dodds P.N."/>
            <person name="Schein J.E."/>
            <person name="Zhong S."/>
            <person name="Hamelin R.C."/>
            <person name="Grigoriev I.V."/>
            <person name="Szabo L.J."/>
            <person name="Martin F."/>
        </authorList>
    </citation>
    <scope>NUCLEOTIDE SEQUENCE [LARGE SCALE GENOMIC DNA]</scope>
    <source>
        <strain evidence="3">98AG31 / pathotype 3-4-7</strain>
    </source>
</reference>
<proteinExistence type="predicted"/>
<dbReference type="RefSeq" id="XP_007414757.1">
    <property type="nucleotide sequence ID" value="XM_007414695.1"/>
</dbReference>